<feature type="region of interest" description="Disordered" evidence="1">
    <location>
        <begin position="121"/>
        <end position="148"/>
    </location>
</feature>
<dbReference type="OrthoDB" id="10658324at2759"/>
<reference evidence="2 3" key="1">
    <citation type="journal article" date="2015" name="Sci. Rep.">
        <title>Chromosome-level genome map provides insights into diverse defense mechanisms in the medicinal fungus Ganoderma sinense.</title>
        <authorList>
            <person name="Zhu Y."/>
            <person name="Xu J."/>
            <person name="Sun C."/>
            <person name="Zhou S."/>
            <person name="Xu H."/>
            <person name="Nelson D.R."/>
            <person name="Qian J."/>
            <person name="Song J."/>
            <person name="Luo H."/>
            <person name="Xiang L."/>
            <person name="Li Y."/>
            <person name="Xu Z."/>
            <person name="Ji A."/>
            <person name="Wang L."/>
            <person name="Lu S."/>
            <person name="Hayward A."/>
            <person name="Sun W."/>
            <person name="Li X."/>
            <person name="Schwartz D.C."/>
            <person name="Wang Y."/>
            <person name="Chen S."/>
        </authorList>
    </citation>
    <scope>NUCLEOTIDE SEQUENCE [LARGE SCALE GENOMIC DNA]</scope>
    <source>
        <strain evidence="2 3">ZZ0214-1</strain>
    </source>
</reference>
<feature type="compositionally biased region" description="Pro residues" evidence="1">
    <location>
        <begin position="38"/>
        <end position="50"/>
    </location>
</feature>
<name>A0A2G8SI78_9APHY</name>
<sequence>MGVHVPFNPEDYKPKHTQTVRRENWPDDWRVGLLSPDPNNPRPVFSPPPKPRVEPTKENEVDRPVTPVSEVKEVECTPVAEEPERVEDSDTETELAEEEEVFELTSIDDIHVMLSEEDKALDHVGECDQSGRAKKRKAQDEEYKQDGNEERAIIAFEQSPKKRRRTGLRGWLSKVF</sequence>
<evidence type="ECO:0000313" key="2">
    <source>
        <dbReference type="EMBL" id="PIL33427.1"/>
    </source>
</evidence>
<dbReference type="EMBL" id="AYKW01000007">
    <property type="protein sequence ID" value="PIL33427.1"/>
    <property type="molecule type" value="Genomic_DNA"/>
</dbReference>
<dbReference type="Proteomes" id="UP000230002">
    <property type="component" value="Unassembled WGS sequence"/>
</dbReference>
<feature type="compositionally biased region" description="Acidic residues" evidence="1">
    <location>
        <begin position="89"/>
        <end position="102"/>
    </location>
</feature>
<evidence type="ECO:0000313" key="3">
    <source>
        <dbReference type="Proteomes" id="UP000230002"/>
    </source>
</evidence>
<dbReference type="AlphaFoldDB" id="A0A2G8SI78"/>
<keyword evidence="3" id="KW-1185">Reference proteome</keyword>
<accession>A0A2G8SI78</accession>
<feature type="compositionally biased region" description="Basic and acidic residues" evidence="1">
    <location>
        <begin position="138"/>
        <end position="148"/>
    </location>
</feature>
<feature type="compositionally biased region" description="Basic and acidic residues" evidence="1">
    <location>
        <begin position="51"/>
        <end position="63"/>
    </location>
</feature>
<gene>
    <name evidence="2" type="ORF">GSI_04049</name>
</gene>
<feature type="compositionally biased region" description="Basic and acidic residues" evidence="1">
    <location>
        <begin position="121"/>
        <end position="131"/>
    </location>
</feature>
<evidence type="ECO:0000256" key="1">
    <source>
        <dbReference type="SAM" id="MobiDB-lite"/>
    </source>
</evidence>
<organism evidence="2 3">
    <name type="scientific">Ganoderma sinense ZZ0214-1</name>
    <dbReference type="NCBI Taxonomy" id="1077348"/>
    <lineage>
        <taxon>Eukaryota</taxon>
        <taxon>Fungi</taxon>
        <taxon>Dikarya</taxon>
        <taxon>Basidiomycota</taxon>
        <taxon>Agaricomycotina</taxon>
        <taxon>Agaricomycetes</taxon>
        <taxon>Polyporales</taxon>
        <taxon>Polyporaceae</taxon>
        <taxon>Ganoderma</taxon>
    </lineage>
</organism>
<feature type="region of interest" description="Disordered" evidence="1">
    <location>
        <begin position="1"/>
        <end position="107"/>
    </location>
</feature>
<comment type="caution">
    <text evidence="2">The sequence shown here is derived from an EMBL/GenBank/DDBJ whole genome shotgun (WGS) entry which is preliminary data.</text>
</comment>
<protein>
    <submittedName>
        <fullName evidence="2">Uncharacterized protein</fullName>
    </submittedName>
</protein>
<feature type="compositionally biased region" description="Basic and acidic residues" evidence="1">
    <location>
        <begin position="10"/>
        <end position="30"/>
    </location>
</feature>
<proteinExistence type="predicted"/>